<keyword evidence="2" id="KW-1185">Reference proteome</keyword>
<name>A0A835L478_SPOEX</name>
<sequence>MNKNITLPELDTKTVLNVVEDNFRKLGLGSEDTIHRHLRFLFRREANWKANMSNLDQTVNFDNDNEGLNILMKEDTETEEPERIMFRRLKTVMTYHSVRTLQFNSWRAVTARPPSLVGKLDLFGPLQEHFEQLRIFLNKITKICAFAKADDKLSFEGLRVMDPKMEALPEVALIDFLLQSPHILPLRETAALHRHVDDCKFYFEDVWPLPTQFTPRFLYKLKVDDSFVEPLPVMPWEVVKKEIKEVQHTIKWNEEREAEIKEIFFRILEQKIRNIVSSDMTLQIFNYVEFAYEQLIAPNETKFASLDMALALEREYDNLTLNISAYDLSMIKQIEKETYEHGHVEIKRAKEAFKLLKDVDKLSKRLKSSYEPTRRKIYE</sequence>
<dbReference type="EMBL" id="JACKWZ010000106">
    <property type="protein sequence ID" value="KAF9415629.1"/>
    <property type="molecule type" value="Genomic_DNA"/>
</dbReference>
<evidence type="ECO:0000313" key="1">
    <source>
        <dbReference type="EMBL" id="KAF9415629.1"/>
    </source>
</evidence>
<comment type="caution">
    <text evidence="1">The sequence shown here is derived from an EMBL/GenBank/DDBJ whole genome shotgun (WGS) entry which is preliminary data.</text>
</comment>
<protein>
    <submittedName>
        <fullName evidence="1">Uncharacterized protein</fullName>
    </submittedName>
</protein>
<accession>A0A835L478</accession>
<reference evidence="1" key="1">
    <citation type="submission" date="2020-08" db="EMBL/GenBank/DDBJ databases">
        <title>Spodoptera exigua strain:BAW_Kor-Di-RS1 Genome sequencing and assembly.</title>
        <authorList>
            <person name="Kim J."/>
            <person name="Nam H.Y."/>
            <person name="Kwon M."/>
            <person name="Choi J.H."/>
            <person name="Cho S.R."/>
            <person name="Kim G.-H."/>
        </authorList>
    </citation>
    <scope>NUCLEOTIDE SEQUENCE</scope>
    <source>
        <strain evidence="1">BAW_Kor-Di-RS1</strain>
        <tissue evidence="1">Whole-body</tissue>
    </source>
</reference>
<evidence type="ECO:0000313" key="2">
    <source>
        <dbReference type="Proteomes" id="UP000648187"/>
    </source>
</evidence>
<dbReference type="AlphaFoldDB" id="A0A835L478"/>
<proteinExistence type="predicted"/>
<organism evidence="1 2">
    <name type="scientific">Spodoptera exigua</name>
    <name type="common">Beet armyworm</name>
    <name type="synonym">Noctua fulgens</name>
    <dbReference type="NCBI Taxonomy" id="7107"/>
    <lineage>
        <taxon>Eukaryota</taxon>
        <taxon>Metazoa</taxon>
        <taxon>Ecdysozoa</taxon>
        <taxon>Arthropoda</taxon>
        <taxon>Hexapoda</taxon>
        <taxon>Insecta</taxon>
        <taxon>Pterygota</taxon>
        <taxon>Neoptera</taxon>
        <taxon>Endopterygota</taxon>
        <taxon>Lepidoptera</taxon>
        <taxon>Glossata</taxon>
        <taxon>Ditrysia</taxon>
        <taxon>Noctuoidea</taxon>
        <taxon>Noctuidae</taxon>
        <taxon>Amphipyrinae</taxon>
        <taxon>Spodoptera</taxon>
    </lineage>
</organism>
<dbReference type="Proteomes" id="UP000648187">
    <property type="component" value="Unassembled WGS sequence"/>
</dbReference>
<gene>
    <name evidence="1" type="ORF">HW555_006774</name>
</gene>